<organism evidence="3 4">
    <name type="scientific">Thalassiosira oceanica</name>
    <name type="common">Marine diatom</name>
    <dbReference type="NCBI Taxonomy" id="159749"/>
    <lineage>
        <taxon>Eukaryota</taxon>
        <taxon>Sar</taxon>
        <taxon>Stramenopiles</taxon>
        <taxon>Ochrophyta</taxon>
        <taxon>Bacillariophyta</taxon>
        <taxon>Coscinodiscophyceae</taxon>
        <taxon>Thalassiosirophycidae</taxon>
        <taxon>Thalassiosirales</taxon>
        <taxon>Thalassiosiraceae</taxon>
        <taxon>Thalassiosira</taxon>
    </lineage>
</organism>
<evidence type="ECO:0000313" key="4">
    <source>
        <dbReference type="Proteomes" id="UP000266841"/>
    </source>
</evidence>
<keyword evidence="1" id="KW-0175">Coiled coil</keyword>
<evidence type="ECO:0000256" key="1">
    <source>
        <dbReference type="SAM" id="Coils"/>
    </source>
</evidence>
<feature type="coiled-coil region" evidence="1">
    <location>
        <begin position="99"/>
        <end position="205"/>
    </location>
</feature>
<comment type="caution">
    <text evidence="3">The sequence shown here is derived from an EMBL/GenBank/DDBJ whole genome shotgun (WGS) entry which is preliminary data.</text>
</comment>
<keyword evidence="4" id="KW-1185">Reference proteome</keyword>
<dbReference type="Gene3D" id="1.10.287.1490">
    <property type="match status" value="1"/>
</dbReference>
<dbReference type="AlphaFoldDB" id="K0R3I1"/>
<accession>K0R3I1</accession>
<evidence type="ECO:0000313" key="3">
    <source>
        <dbReference type="EMBL" id="EJK46880.1"/>
    </source>
</evidence>
<dbReference type="EMBL" id="AGNL01047486">
    <property type="protein sequence ID" value="EJK46880.1"/>
    <property type="molecule type" value="Genomic_DNA"/>
</dbReference>
<evidence type="ECO:0000256" key="2">
    <source>
        <dbReference type="SAM" id="MobiDB-lite"/>
    </source>
</evidence>
<protein>
    <submittedName>
        <fullName evidence="3">Uncharacterized protein</fullName>
    </submittedName>
</protein>
<dbReference type="Proteomes" id="UP000266841">
    <property type="component" value="Unassembled WGS sequence"/>
</dbReference>
<reference evidence="3 4" key="1">
    <citation type="journal article" date="2012" name="Genome Biol.">
        <title>Genome and low-iron response of an oceanic diatom adapted to chronic iron limitation.</title>
        <authorList>
            <person name="Lommer M."/>
            <person name="Specht M."/>
            <person name="Roy A.S."/>
            <person name="Kraemer L."/>
            <person name="Andreson R."/>
            <person name="Gutowska M.A."/>
            <person name="Wolf J."/>
            <person name="Bergner S.V."/>
            <person name="Schilhabel M.B."/>
            <person name="Klostermeier U.C."/>
            <person name="Beiko R.G."/>
            <person name="Rosenstiel P."/>
            <person name="Hippler M."/>
            <person name="Laroche J."/>
        </authorList>
    </citation>
    <scope>NUCLEOTIDE SEQUENCE [LARGE SCALE GENOMIC DNA]</scope>
    <source>
        <strain evidence="3 4">CCMP1005</strain>
    </source>
</reference>
<name>K0R3I1_THAOC</name>
<proteinExistence type="predicted"/>
<sequence length="300" mass="33321">MGSLGGEIDNISNLSQPSGLPGGASSVLEPSKDELSTEFLSAEDITIRVKLPDALKGLTTNTTFANDQFKFIADNNPDAAQATIEAVYAFNGSISDNYRDMLIEEKNKHQKSISEAEQSVEDSKGRIEAAKKRVEELKDDAAAGKKSVANDVKRRLRSLEHEYEVRSEEIKAHGEKLKKAYDVDLEGANNQLEMLKKGHSNLEKEVDKRHKIQRETYGLALDHHTLLKTGADLVSKIQKAARANELGADHPLKQYCQHYYRMIGTHNAKVHKIDCGEFNQEAVVGEFNQEAAVEEDDSEL</sequence>
<gene>
    <name evidence="3" type="ORF">THAOC_34434</name>
</gene>
<feature type="region of interest" description="Disordered" evidence="2">
    <location>
        <begin position="1"/>
        <end position="31"/>
    </location>
</feature>